<sequence>MAFLVPQKPPSSSSSSSPSPSFGDENQGGNPVTSCLYLKPDAERRSLDRAVVLRRIRHRKRVNQFRAALMSLLKPKIAVEKDGDPDAWLDDAFSSP</sequence>
<evidence type="ECO:0000256" key="1">
    <source>
        <dbReference type="SAM" id="MobiDB-lite"/>
    </source>
</evidence>
<evidence type="ECO:0000313" key="3">
    <source>
        <dbReference type="Proteomes" id="UP001222027"/>
    </source>
</evidence>
<keyword evidence="3" id="KW-1185">Reference proteome</keyword>
<reference evidence="2 3" key="1">
    <citation type="submission" date="2022-12" db="EMBL/GenBank/DDBJ databases">
        <title>Chromosome-scale assembly of the Ensete ventricosum genome.</title>
        <authorList>
            <person name="Dussert Y."/>
            <person name="Stocks J."/>
            <person name="Wendawek A."/>
            <person name="Woldeyes F."/>
            <person name="Nichols R.A."/>
            <person name="Borrell J.S."/>
        </authorList>
    </citation>
    <scope>NUCLEOTIDE SEQUENCE [LARGE SCALE GENOMIC DNA]</scope>
    <source>
        <strain evidence="3">cv. Maze</strain>
        <tissue evidence="2">Seeds</tissue>
    </source>
</reference>
<gene>
    <name evidence="2" type="ORF">OPV22_004411</name>
</gene>
<dbReference type="EMBL" id="JAQQAF010000001">
    <property type="protein sequence ID" value="KAJ8513977.1"/>
    <property type="molecule type" value="Genomic_DNA"/>
</dbReference>
<feature type="compositionally biased region" description="Low complexity" evidence="1">
    <location>
        <begin position="10"/>
        <end position="21"/>
    </location>
</feature>
<proteinExistence type="predicted"/>
<organism evidence="2 3">
    <name type="scientific">Ensete ventricosum</name>
    <name type="common">Abyssinian banana</name>
    <name type="synonym">Musa ensete</name>
    <dbReference type="NCBI Taxonomy" id="4639"/>
    <lineage>
        <taxon>Eukaryota</taxon>
        <taxon>Viridiplantae</taxon>
        <taxon>Streptophyta</taxon>
        <taxon>Embryophyta</taxon>
        <taxon>Tracheophyta</taxon>
        <taxon>Spermatophyta</taxon>
        <taxon>Magnoliopsida</taxon>
        <taxon>Liliopsida</taxon>
        <taxon>Zingiberales</taxon>
        <taxon>Musaceae</taxon>
        <taxon>Ensete</taxon>
    </lineage>
</organism>
<accession>A0AAV8S3B5</accession>
<protein>
    <submittedName>
        <fullName evidence="2">Uncharacterized protein</fullName>
    </submittedName>
</protein>
<feature type="region of interest" description="Disordered" evidence="1">
    <location>
        <begin position="1"/>
        <end position="37"/>
    </location>
</feature>
<dbReference type="AlphaFoldDB" id="A0AAV8S3B5"/>
<dbReference type="Proteomes" id="UP001222027">
    <property type="component" value="Unassembled WGS sequence"/>
</dbReference>
<evidence type="ECO:0000313" key="2">
    <source>
        <dbReference type="EMBL" id="KAJ8513977.1"/>
    </source>
</evidence>
<dbReference type="PANTHER" id="PTHR35324:SF4">
    <property type="entry name" value="EXPRESSED PROTEIN"/>
    <property type="match status" value="1"/>
</dbReference>
<dbReference type="PANTHER" id="PTHR35324">
    <property type="entry name" value="BNAA08G03750D PROTEIN"/>
    <property type="match status" value="1"/>
</dbReference>
<name>A0AAV8S3B5_ENSVE</name>
<comment type="caution">
    <text evidence="2">The sequence shown here is derived from an EMBL/GenBank/DDBJ whole genome shotgun (WGS) entry which is preliminary data.</text>
</comment>